<sequence length="450" mass="49611">MSTHHQETFYASQHMNHEAYAAALSKEESQYCPGPSEFYAAFDSFTTLPPSSTSNEVDIDAFLSPDMTYGLGLTFNGEGFLASSSVDVKDADLLQQQQQQEHSHDQMQQLLMQSQYFESLSNMHARRFSTCSTMSMATLAETEGYLNSPYQTMSPQVRSIHTHATHPVEPFFFTSASTCVSPTVPSYFSPTIPTAHWPLADFELPPSVAVVDPTTVASPSFKSASPISPATSEYKKKSSKKASNKRVRQLSDESSEDEYKQEDAFSDATDADFSPIPSTFKAPIRRHSTATLTPNQPSPPKRGRFNSNPSPPSASFPAAPTTTTQQAQLAASAQTSLTGPNGTKVFHCPYPNCNKTFPRQYNLKSHMFCHSGLRPHTCNLCEAAFARKHDLQRHVRTLHATDRPFKCGNCSLSFMQVEQLKRHQVQEKAGMLASGSLVSRNGSMSVSDDE</sequence>
<evidence type="ECO:0000256" key="7">
    <source>
        <dbReference type="ARBA" id="ARBA00023242"/>
    </source>
</evidence>
<name>A0A1Y2BWA3_9FUNG</name>
<comment type="caution">
    <text evidence="11">The sequence shown here is derived from an EMBL/GenBank/DDBJ whole genome shotgun (WGS) entry which is preliminary data.</text>
</comment>
<evidence type="ECO:0000313" key="11">
    <source>
        <dbReference type="EMBL" id="ORY39032.1"/>
    </source>
</evidence>
<evidence type="ECO:0000256" key="3">
    <source>
        <dbReference type="ARBA" id="ARBA00022771"/>
    </source>
</evidence>
<evidence type="ECO:0000313" key="12">
    <source>
        <dbReference type="Proteomes" id="UP000193642"/>
    </source>
</evidence>
<dbReference type="SMART" id="SM00355">
    <property type="entry name" value="ZnF_C2H2"/>
    <property type="match status" value="3"/>
</dbReference>
<feature type="compositionally biased region" description="Polar residues" evidence="9">
    <location>
        <begin position="218"/>
        <end position="231"/>
    </location>
</feature>
<evidence type="ECO:0000256" key="8">
    <source>
        <dbReference type="PROSITE-ProRule" id="PRU00042"/>
    </source>
</evidence>
<accession>A0A1Y2BWA3</accession>
<keyword evidence="6" id="KW-0804">Transcription</keyword>
<comment type="subcellular location">
    <subcellularLocation>
        <location evidence="1">Nucleus</location>
    </subcellularLocation>
</comment>
<keyword evidence="5" id="KW-0805">Transcription regulation</keyword>
<dbReference type="InterPro" id="IPR051061">
    <property type="entry name" value="Zinc_finger_trans_reg"/>
</dbReference>
<dbReference type="InterPro" id="IPR013087">
    <property type="entry name" value="Znf_C2H2_type"/>
</dbReference>
<feature type="compositionally biased region" description="Basic residues" evidence="9">
    <location>
        <begin position="237"/>
        <end position="248"/>
    </location>
</feature>
<reference evidence="11 12" key="1">
    <citation type="submission" date="2016-07" db="EMBL/GenBank/DDBJ databases">
        <title>Pervasive Adenine N6-methylation of Active Genes in Fungi.</title>
        <authorList>
            <consortium name="DOE Joint Genome Institute"/>
            <person name="Mondo S.J."/>
            <person name="Dannebaum R.O."/>
            <person name="Kuo R.C."/>
            <person name="Labutti K."/>
            <person name="Haridas S."/>
            <person name="Kuo A."/>
            <person name="Salamov A."/>
            <person name="Ahrendt S.R."/>
            <person name="Lipzen A."/>
            <person name="Sullivan W."/>
            <person name="Andreopoulos W.B."/>
            <person name="Clum A."/>
            <person name="Lindquist E."/>
            <person name="Daum C."/>
            <person name="Ramamoorthy G.K."/>
            <person name="Gryganskyi A."/>
            <person name="Culley D."/>
            <person name="Magnuson J.K."/>
            <person name="James T.Y."/>
            <person name="O'Malley M.A."/>
            <person name="Stajich J.E."/>
            <person name="Spatafora J.W."/>
            <person name="Visel A."/>
            <person name="Grigoriev I.V."/>
        </authorList>
    </citation>
    <scope>NUCLEOTIDE SEQUENCE [LARGE SCALE GENOMIC DNA]</scope>
    <source>
        <strain evidence="11 12">JEL800</strain>
    </source>
</reference>
<dbReference type="PROSITE" id="PS50157">
    <property type="entry name" value="ZINC_FINGER_C2H2_2"/>
    <property type="match status" value="2"/>
</dbReference>
<keyword evidence="3 8" id="KW-0863">Zinc-finger</keyword>
<dbReference type="Proteomes" id="UP000193642">
    <property type="component" value="Unassembled WGS sequence"/>
</dbReference>
<dbReference type="STRING" id="329046.A0A1Y2BWA3"/>
<evidence type="ECO:0000256" key="5">
    <source>
        <dbReference type="ARBA" id="ARBA00023015"/>
    </source>
</evidence>
<dbReference type="EMBL" id="MCGO01000041">
    <property type="protein sequence ID" value="ORY39032.1"/>
    <property type="molecule type" value="Genomic_DNA"/>
</dbReference>
<dbReference type="AlphaFoldDB" id="A0A1Y2BWA3"/>
<dbReference type="Gene3D" id="3.30.160.60">
    <property type="entry name" value="Classic Zinc Finger"/>
    <property type="match status" value="2"/>
</dbReference>
<dbReference type="OrthoDB" id="2158658at2759"/>
<gene>
    <name evidence="11" type="ORF">BCR33DRAFT_682047</name>
</gene>
<dbReference type="GO" id="GO:0006357">
    <property type="term" value="P:regulation of transcription by RNA polymerase II"/>
    <property type="evidence" value="ECO:0007669"/>
    <property type="project" value="TreeGrafter"/>
</dbReference>
<dbReference type="PROSITE" id="PS00028">
    <property type="entry name" value="ZINC_FINGER_C2H2_1"/>
    <property type="match status" value="2"/>
</dbReference>
<evidence type="ECO:0000259" key="10">
    <source>
        <dbReference type="PROSITE" id="PS50157"/>
    </source>
</evidence>
<feature type="domain" description="C2H2-type" evidence="10">
    <location>
        <begin position="346"/>
        <end position="375"/>
    </location>
</feature>
<keyword evidence="12" id="KW-1185">Reference proteome</keyword>
<feature type="compositionally biased region" description="Low complexity" evidence="9">
    <location>
        <begin position="315"/>
        <end position="338"/>
    </location>
</feature>
<evidence type="ECO:0000256" key="1">
    <source>
        <dbReference type="ARBA" id="ARBA00004123"/>
    </source>
</evidence>
<protein>
    <recommendedName>
        <fullName evidence="10">C2H2-type domain-containing protein</fullName>
    </recommendedName>
</protein>
<dbReference type="PANTHER" id="PTHR46179">
    <property type="entry name" value="ZINC FINGER PROTEIN"/>
    <property type="match status" value="1"/>
</dbReference>
<evidence type="ECO:0000256" key="4">
    <source>
        <dbReference type="ARBA" id="ARBA00022833"/>
    </source>
</evidence>
<keyword evidence="2" id="KW-0479">Metal-binding</keyword>
<keyword evidence="4" id="KW-0862">Zinc</keyword>
<dbReference type="Pfam" id="PF00096">
    <property type="entry name" value="zf-C2H2"/>
    <property type="match status" value="2"/>
</dbReference>
<evidence type="ECO:0000256" key="6">
    <source>
        <dbReference type="ARBA" id="ARBA00023163"/>
    </source>
</evidence>
<evidence type="ECO:0000256" key="9">
    <source>
        <dbReference type="SAM" id="MobiDB-lite"/>
    </source>
</evidence>
<proteinExistence type="predicted"/>
<dbReference type="SUPFAM" id="SSF57667">
    <property type="entry name" value="beta-beta-alpha zinc fingers"/>
    <property type="match status" value="2"/>
</dbReference>
<dbReference type="InterPro" id="IPR036236">
    <property type="entry name" value="Znf_C2H2_sf"/>
</dbReference>
<organism evidence="11 12">
    <name type="scientific">Rhizoclosmatium globosum</name>
    <dbReference type="NCBI Taxonomy" id="329046"/>
    <lineage>
        <taxon>Eukaryota</taxon>
        <taxon>Fungi</taxon>
        <taxon>Fungi incertae sedis</taxon>
        <taxon>Chytridiomycota</taxon>
        <taxon>Chytridiomycota incertae sedis</taxon>
        <taxon>Chytridiomycetes</taxon>
        <taxon>Chytridiales</taxon>
        <taxon>Chytriomycetaceae</taxon>
        <taxon>Rhizoclosmatium</taxon>
    </lineage>
</organism>
<feature type="region of interest" description="Disordered" evidence="9">
    <location>
        <begin position="218"/>
        <end position="341"/>
    </location>
</feature>
<evidence type="ECO:0000256" key="2">
    <source>
        <dbReference type="ARBA" id="ARBA00022723"/>
    </source>
</evidence>
<keyword evidence="7" id="KW-0539">Nucleus</keyword>
<dbReference type="PANTHER" id="PTHR46179:SF13">
    <property type="entry name" value="C2H2-TYPE DOMAIN-CONTAINING PROTEIN"/>
    <property type="match status" value="1"/>
</dbReference>
<dbReference type="GO" id="GO:0005634">
    <property type="term" value="C:nucleus"/>
    <property type="evidence" value="ECO:0007669"/>
    <property type="project" value="UniProtKB-SubCell"/>
</dbReference>
<dbReference type="GO" id="GO:0008270">
    <property type="term" value="F:zinc ion binding"/>
    <property type="evidence" value="ECO:0007669"/>
    <property type="project" value="UniProtKB-KW"/>
</dbReference>
<feature type="domain" description="C2H2-type" evidence="10">
    <location>
        <begin position="376"/>
        <end position="404"/>
    </location>
</feature>